<accession>A0A835UVY0</accession>
<sequence>MSVFPVAPAFPMAYLSLVHSQGNALVVAIGSLEIGSKMGFFLSFEYSFSTVLIYCSAHFPCLHSTPLLIPPNSFVYNRYFFSSLHFTVALHGRKASICFCLLFLHIFARVKEISVHLALKTWMRKRKRWMHTAAEAMETSRLPSWSGGRDPSGAAELDSRRWRLLTRPLPRGWSPASRTRRRTWPTVLSCSRRAAEGSQVREQEGSRGGGHRGRADRVVRLRVQDVQ</sequence>
<organism evidence="2 3">
    <name type="scientific">Vanilla planifolia</name>
    <name type="common">Vanilla</name>
    <dbReference type="NCBI Taxonomy" id="51239"/>
    <lineage>
        <taxon>Eukaryota</taxon>
        <taxon>Viridiplantae</taxon>
        <taxon>Streptophyta</taxon>
        <taxon>Embryophyta</taxon>
        <taxon>Tracheophyta</taxon>
        <taxon>Spermatophyta</taxon>
        <taxon>Magnoliopsida</taxon>
        <taxon>Liliopsida</taxon>
        <taxon>Asparagales</taxon>
        <taxon>Orchidaceae</taxon>
        <taxon>Vanilloideae</taxon>
        <taxon>Vanilleae</taxon>
        <taxon>Vanilla</taxon>
    </lineage>
</organism>
<feature type="compositionally biased region" description="Basic and acidic residues" evidence="1">
    <location>
        <begin position="193"/>
        <end position="205"/>
    </location>
</feature>
<feature type="region of interest" description="Disordered" evidence="1">
    <location>
        <begin position="191"/>
        <end position="227"/>
    </location>
</feature>
<reference evidence="2 3" key="1">
    <citation type="journal article" date="2020" name="Nat. Food">
        <title>A phased Vanilla planifolia genome enables genetic improvement of flavour and production.</title>
        <authorList>
            <person name="Hasing T."/>
            <person name="Tang H."/>
            <person name="Brym M."/>
            <person name="Khazi F."/>
            <person name="Huang T."/>
            <person name="Chambers A.H."/>
        </authorList>
    </citation>
    <scope>NUCLEOTIDE SEQUENCE [LARGE SCALE GENOMIC DNA]</scope>
    <source>
        <tissue evidence="2">Leaf</tissue>
    </source>
</reference>
<evidence type="ECO:0000313" key="2">
    <source>
        <dbReference type="EMBL" id="KAG0477849.1"/>
    </source>
</evidence>
<evidence type="ECO:0000313" key="3">
    <source>
        <dbReference type="Proteomes" id="UP000639772"/>
    </source>
</evidence>
<proteinExistence type="predicted"/>
<evidence type="ECO:0000256" key="1">
    <source>
        <dbReference type="SAM" id="MobiDB-lite"/>
    </source>
</evidence>
<gene>
    <name evidence="2" type="ORF">HPP92_012568</name>
</gene>
<dbReference type="Proteomes" id="UP000639772">
    <property type="component" value="Chromosome 6"/>
</dbReference>
<name>A0A835UVY0_VANPL</name>
<comment type="caution">
    <text evidence="2">The sequence shown here is derived from an EMBL/GenBank/DDBJ whole genome shotgun (WGS) entry which is preliminary data.</text>
</comment>
<protein>
    <submittedName>
        <fullName evidence="2">Uncharacterized protein</fullName>
    </submittedName>
</protein>
<dbReference type="EMBL" id="JADCNM010000006">
    <property type="protein sequence ID" value="KAG0477849.1"/>
    <property type="molecule type" value="Genomic_DNA"/>
</dbReference>
<feature type="compositionally biased region" description="Basic and acidic residues" evidence="1">
    <location>
        <begin position="213"/>
        <end position="227"/>
    </location>
</feature>
<dbReference type="AlphaFoldDB" id="A0A835UVY0"/>